<feature type="chain" id="PRO_5018819622" description="Hydrophobin" evidence="7">
    <location>
        <begin position="20"/>
        <end position="113"/>
    </location>
</feature>
<dbReference type="Pfam" id="PF01185">
    <property type="entry name" value="Hydrophobin"/>
    <property type="match status" value="1"/>
</dbReference>
<dbReference type="EMBL" id="NHTK01006015">
    <property type="protein sequence ID" value="PPQ68078.1"/>
    <property type="molecule type" value="Genomic_DNA"/>
</dbReference>
<feature type="signal peptide" evidence="7">
    <location>
        <begin position="1"/>
        <end position="19"/>
    </location>
</feature>
<comment type="caution">
    <text evidence="8">The sequence shown here is derived from an EMBL/GenBank/DDBJ whole genome shotgun (WGS) entry which is preliminary data.</text>
</comment>
<evidence type="ECO:0000256" key="7">
    <source>
        <dbReference type="RuleBase" id="RU365009"/>
    </source>
</evidence>
<dbReference type="InterPro" id="IPR019778">
    <property type="entry name" value="Class_I_Hydrophobin_CS"/>
</dbReference>
<proteinExistence type="inferred from homology"/>
<comment type="subcellular location">
    <subcellularLocation>
        <location evidence="1 7">Secreted</location>
        <location evidence="1 7">Cell wall</location>
    </subcellularLocation>
</comment>
<evidence type="ECO:0000256" key="2">
    <source>
        <dbReference type="ARBA" id="ARBA00010446"/>
    </source>
</evidence>
<organism evidence="8 9">
    <name type="scientific">Panaeolus cyanescens</name>
    <dbReference type="NCBI Taxonomy" id="181874"/>
    <lineage>
        <taxon>Eukaryota</taxon>
        <taxon>Fungi</taxon>
        <taxon>Dikarya</taxon>
        <taxon>Basidiomycota</taxon>
        <taxon>Agaricomycotina</taxon>
        <taxon>Agaricomycetes</taxon>
        <taxon>Agaricomycetidae</taxon>
        <taxon>Agaricales</taxon>
        <taxon>Agaricineae</taxon>
        <taxon>Galeropsidaceae</taxon>
        <taxon>Panaeolus</taxon>
    </lineage>
</organism>
<dbReference type="OrthoDB" id="4225815at2759"/>
<keyword evidence="3 7" id="KW-0134">Cell wall</keyword>
<dbReference type="AlphaFoldDB" id="A0A409VPB6"/>
<comment type="similarity">
    <text evidence="2 7">Belongs to the fungal hydrophobin family.</text>
</comment>
<sequence>MFSKLAIFTAATMAVFVAAAPAPQDGINNSCNTGPVQCCNQLFESEDESYAGLLSLLGVVAGPITAQVGLECSPISAIGLGSGASCTTQPVCCSGNKFNGLVNVGCSPVNLSA</sequence>
<keyword evidence="5 7" id="KW-0732">Signal</keyword>
<dbReference type="GO" id="GO:0005199">
    <property type="term" value="F:structural constituent of cell wall"/>
    <property type="evidence" value="ECO:0007669"/>
    <property type="project" value="InterPro"/>
</dbReference>
<dbReference type="SMART" id="SM00075">
    <property type="entry name" value="HYDRO"/>
    <property type="match status" value="1"/>
</dbReference>
<name>A0A409VPB6_9AGAR</name>
<gene>
    <name evidence="8" type="ORF">CVT24_002942</name>
</gene>
<evidence type="ECO:0000256" key="5">
    <source>
        <dbReference type="ARBA" id="ARBA00022729"/>
    </source>
</evidence>
<accession>A0A409VPB6</accession>
<evidence type="ECO:0000256" key="3">
    <source>
        <dbReference type="ARBA" id="ARBA00022512"/>
    </source>
</evidence>
<evidence type="ECO:0000313" key="8">
    <source>
        <dbReference type="EMBL" id="PPQ68078.1"/>
    </source>
</evidence>
<evidence type="ECO:0000256" key="6">
    <source>
        <dbReference type="ARBA" id="ARBA00023157"/>
    </source>
</evidence>
<reference evidence="8 9" key="1">
    <citation type="journal article" date="2018" name="Evol. Lett.">
        <title>Horizontal gene cluster transfer increased hallucinogenic mushroom diversity.</title>
        <authorList>
            <person name="Reynolds H.T."/>
            <person name="Vijayakumar V."/>
            <person name="Gluck-Thaler E."/>
            <person name="Korotkin H.B."/>
            <person name="Matheny P.B."/>
            <person name="Slot J.C."/>
        </authorList>
    </citation>
    <scope>NUCLEOTIDE SEQUENCE [LARGE SCALE GENOMIC DNA]</scope>
    <source>
        <strain evidence="8 9">2629</strain>
    </source>
</reference>
<evidence type="ECO:0000256" key="1">
    <source>
        <dbReference type="ARBA" id="ARBA00004191"/>
    </source>
</evidence>
<evidence type="ECO:0000313" key="9">
    <source>
        <dbReference type="Proteomes" id="UP000284842"/>
    </source>
</evidence>
<dbReference type="GO" id="GO:0009277">
    <property type="term" value="C:fungal-type cell wall"/>
    <property type="evidence" value="ECO:0007669"/>
    <property type="project" value="InterPro"/>
</dbReference>
<evidence type="ECO:0000256" key="4">
    <source>
        <dbReference type="ARBA" id="ARBA00022525"/>
    </source>
</evidence>
<keyword evidence="4 7" id="KW-0964">Secreted</keyword>
<dbReference type="InterPro" id="IPR001338">
    <property type="entry name" value="Class_I_Hydrophobin"/>
</dbReference>
<dbReference type="PROSITE" id="PS00956">
    <property type="entry name" value="HYDROPHOBIN"/>
    <property type="match status" value="1"/>
</dbReference>
<dbReference type="CDD" id="cd23507">
    <property type="entry name" value="hydrophobin_I"/>
    <property type="match status" value="1"/>
</dbReference>
<keyword evidence="6 7" id="KW-1015">Disulfide bond</keyword>
<protein>
    <recommendedName>
        <fullName evidence="7">Hydrophobin</fullName>
    </recommendedName>
</protein>
<dbReference type="Proteomes" id="UP000284842">
    <property type="component" value="Unassembled WGS sequence"/>
</dbReference>
<keyword evidence="9" id="KW-1185">Reference proteome</keyword>
<dbReference type="InParanoid" id="A0A409VPB6"/>